<keyword evidence="1" id="KW-0812">Transmembrane</keyword>
<accession>T0YDB4</accession>
<feature type="non-terminal residue" evidence="3">
    <location>
        <position position="307"/>
    </location>
</feature>
<sequence>MIASRPTIIDNLIRLNATPSNIKDKIDLQRIAESFISHGFEGISFYDIRGTEMVRAGRFSQNQESHFFINIQHGATLLWDGSFILRADTDILDQNGQRIGIIMTEADLKLPAHSFADALSIGTTDEFALCGPLREDPRDMNCFLNEISGRKFLRLHRMVENKSLPMNYALDGKTGIVFTRDYRRQKVVAAYAPVGKFGLGMVLKIDQRELYGPVIGQLKYIAALLAILVIIGGILLYWMVTPLVQKLIHSKLELFESGARMQAILDNAPVGIWLMGMDGRYRFMNKTLCNAVGVLESEVLAANHPAE</sequence>
<dbReference type="Pfam" id="PF13188">
    <property type="entry name" value="PAS_8"/>
    <property type="match status" value="1"/>
</dbReference>
<organism evidence="3">
    <name type="scientific">mine drainage metagenome</name>
    <dbReference type="NCBI Taxonomy" id="410659"/>
    <lineage>
        <taxon>unclassified sequences</taxon>
        <taxon>metagenomes</taxon>
        <taxon>ecological metagenomes</taxon>
    </lineage>
</organism>
<dbReference type="SUPFAM" id="SSF55785">
    <property type="entry name" value="PYP-like sensor domain (PAS domain)"/>
    <property type="match status" value="1"/>
</dbReference>
<feature type="domain" description="PAS" evidence="2">
    <location>
        <begin position="257"/>
        <end position="307"/>
    </location>
</feature>
<dbReference type="AlphaFoldDB" id="T0YDB4"/>
<evidence type="ECO:0000259" key="2">
    <source>
        <dbReference type="PROSITE" id="PS50112"/>
    </source>
</evidence>
<dbReference type="Gene3D" id="3.30.450.20">
    <property type="entry name" value="PAS domain"/>
    <property type="match status" value="1"/>
</dbReference>
<dbReference type="InterPro" id="IPR000014">
    <property type="entry name" value="PAS"/>
</dbReference>
<keyword evidence="1" id="KW-0472">Membrane</keyword>
<reference evidence="3" key="1">
    <citation type="submission" date="2013-08" db="EMBL/GenBank/DDBJ databases">
        <authorList>
            <person name="Mendez C."/>
            <person name="Richter M."/>
            <person name="Ferrer M."/>
            <person name="Sanchez J."/>
        </authorList>
    </citation>
    <scope>NUCLEOTIDE SEQUENCE</scope>
</reference>
<protein>
    <recommendedName>
        <fullName evidence="2">PAS domain-containing protein</fullName>
    </recommendedName>
</protein>
<evidence type="ECO:0000256" key="1">
    <source>
        <dbReference type="SAM" id="Phobius"/>
    </source>
</evidence>
<comment type="caution">
    <text evidence="3">The sequence shown here is derived from an EMBL/GenBank/DDBJ whole genome shotgun (WGS) entry which is preliminary data.</text>
</comment>
<name>T0YDB4_9ZZZZ</name>
<keyword evidence="1" id="KW-1133">Transmembrane helix</keyword>
<proteinExistence type="predicted"/>
<dbReference type="EMBL" id="AUZX01015149">
    <property type="protein sequence ID" value="EQD29787.1"/>
    <property type="molecule type" value="Genomic_DNA"/>
</dbReference>
<dbReference type="PROSITE" id="PS50112">
    <property type="entry name" value="PAS"/>
    <property type="match status" value="1"/>
</dbReference>
<feature type="transmembrane region" description="Helical" evidence="1">
    <location>
        <begin position="220"/>
        <end position="240"/>
    </location>
</feature>
<evidence type="ECO:0000313" key="3">
    <source>
        <dbReference type="EMBL" id="EQD29787.1"/>
    </source>
</evidence>
<gene>
    <name evidence="3" type="ORF">B1A_20532</name>
</gene>
<dbReference type="InterPro" id="IPR035965">
    <property type="entry name" value="PAS-like_dom_sf"/>
</dbReference>
<reference evidence="3" key="2">
    <citation type="journal article" date="2014" name="ISME J.">
        <title>Microbial stratification in low pH oxic and suboxic macroscopic growths along an acid mine drainage.</title>
        <authorList>
            <person name="Mendez-Garcia C."/>
            <person name="Mesa V."/>
            <person name="Sprenger R.R."/>
            <person name="Richter M."/>
            <person name="Diez M.S."/>
            <person name="Solano J."/>
            <person name="Bargiela R."/>
            <person name="Golyshina O.V."/>
            <person name="Manteca A."/>
            <person name="Ramos J.L."/>
            <person name="Gallego J.R."/>
            <person name="Llorente I."/>
            <person name="Martins Dos Santos V.A."/>
            <person name="Jensen O.N."/>
            <person name="Pelaez A.I."/>
            <person name="Sanchez J."/>
            <person name="Ferrer M."/>
        </authorList>
    </citation>
    <scope>NUCLEOTIDE SEQUENCE</scope>
</reference>